<dbReference type="InterPro" id="IPR036390">
    <property type="entry name" value="WH_DNA-bd_sf"/>
</dbReference>
<keyword evidence="2" id="KW-0238">DNA-binding</keyword>
<feature type="domain" description="HTH arsR-type" evidence="4">
    <location>
        <begin position="206"/>
        <end position="299"/>
    </location>
</feature>
<organism evidence="5 6">
    <name type="scientific">Fusibacter ferrireducens</name>
    <dbReference type="NCBI Taxonomy" id="2785058"/>
    <lineage>
        <taxon>Bacteria</taxon>
        <taxon>Bacillati</taxon>
        <taxon>Bacillota</taxon>
        <taxon>Clostridia</taxon>
        <taxon>Eubacteriales</taxon>
        <taxon>Eubacteriales Family XII. Incertae Sedis</taxon>
        <taxon>Fusibacter</taxon>
    </lineage>
</organism>
<dbReference type="InterPro" id="IPR036388">
    <property type="entry name" value="WH-like_DNA-bd_sf"/>
</dbReference>
<reference evidence="5 6" key="1">
    <citation type="submission" date="2020-11" db="EMBL/GenBank/DDBJ databases">
        <title>Fusibacter basophilias sp. nov.</title>
        <authorList>
            <person name="Qiu D."/>
        </authorList>
    </citation>
    <scope>NUCLEOTIDE SEQUENCE [LARGE SCALE GENOMIC DNA]</scope>
    <source>
        <strain evidence="5 6">Q10-2</strain>
    </source>
</reference>
<dbReference type="InterPro" id="IPR011991">
    <property type="entry name" value="ArsR-like_HTH"/>
</dbReference>
<evidence type="ECO:0000313" key="5">
    <source>
        <dbReference type="EMBL" id="MBF4692633.1"/>
    </source>
</evidence>
<evidence type="ECO:0000259" key="4">
    <source>
        <dbReference type="PROSITE" id="PS50987"/>
    </source>
</evidence>
<dbReference type="EMBL" id="JADKNH010000003">
    <property type="protein sequence ID" value="MBF4692633.1"/>
    <property type="molecule type" value="Genomic_DNA"/>
</dbReference>
<keyword evidence="6" id="KW-1185">Reference proteome</keyword>
<accession>A0ABR9ZQ86</accession>
<protein>
    <submittedName>
        <fullName evidence="5">Helix-turn-helix transcriptional regulator</fullName>
    </submittedName>
</protein>
<name>A0ABR9ZQ86_9FIRM</name>
<proteinExistence type="predicted"/>
<sequence>METIIGYYPILDMVLAFRELYSQDRFKPFNQPLETLESKLSADQLAFVMQYGDQSRGWLHFIEKIIMDIKLGLTNHESWWLNLLSHPEAYELSAVEAEMLFDIWQNKASTIITNYQGQIMWETIRISEALKHSDPFLFLTSCTDRFFYKDDETIHFNIKPDLEMKIQNFETIVLLPSVFGCRQITFWYHNSDFVFYYALTKPSRNLVEPSDMLLLTTQAFNDKTRLKLLRLLNQKSYSVNEMATILDVNASTISRHMKLFKDAGFVEIQNKDKNEVFYTLNQKAIELGYAVLLKYIQGEQ</sequence>
<dbReference type="RefSeq" id="WP_194700874.1">
    <property type="nucleotide sequence ID" value="NZ_JADKNH010000003.1"/>
</dbReference>
<evidence type="ECO:0000256" key="3">
    <source>
        <dbReference type="ARBA" id="ARBA00023163"/>
    </source>
</evidence>
<evidence type="ECO:0000313" key="6">
    <source>
        <dbReference type="Proteomes" id="UP000614200"/>
    </source>
</evidence>
<keyword evidence="3" id="KW-0804">Transcription</keyword>
<comment type="caution">
    <text evidence="5">The sequence shown here is derived from an EMBL/GenBank/DDBJ whole genome shotgun (WGS) entry which is preliminary data.</text>
</comment>
<dbReference type="PANTHER" id="PTHR33154">
    <property type="entry name" value="TRANSCRIPTIONAL REGULATOR, ARSR FAMILY"/>
    <property type="match status" value="1"/>
</dbReference>
<dbReference type="InterPro" id="IPR051081">
    <property type="entry name" value="HTH_MetalResp_TranReg"/>
</dbReference>
<dbReference type="Gene3D" id="1.10.10.10">
    <property type="entry name" value="Winged helix-like DNA-binding domain superfamily/Winged helix DNA-binding domain"/>
    <property type="match status" value="1"/>
</dbReference>
<dbReference type="PROSITE" id="PS50987">
    <property type="entry name" value="HTH_ARSR_2"/>
    <property type="match status" value="1"/>
</dbReference>
<dbReference type="SMART" id="SM00418">
    <property type="entry name" value="HTH_ARSR"/>
    <property type="match status" value="1"/>
</dbReference>
<dbReference type="Proteomes" id="UP000614200">
    <property type="component" value="Unassembled WGS sequence"/>
</dbReference>
<dbReference type="PANTHER" id="PTHR33154:SF33">
    <property type="entry name" value="TRANSCRIPTIONAL REPRESSOR SDPR"/>
    <property type="match status" value="1"/>
</dbReference>
<dbReference type="Pfam" id="PF01022">
    <property type="entry name" value="HTH_5"/>
    <property type="match status" value="1"/>
</dbReference>
<keyword evidence="1" id="KW-0805">Transcription regulation</keyword>
<dbReference type="SUPFAM" id="SSF46785">
    <property type="entry name" value="Winged helix' DNA-binding domain"/>
    <property type="match status" value="1"/>
</dbReference>
<evidence type="ECO:0000256" key="2">
    <source>
        <dbReference type="ARBA" id="ARBA00023125"/>
    </source>
</evidence>
<evidence type="ECO:0000256" key="1">
    <source>
        <dbReference type="ARBA" id="ARBA00023015"/>
    </source>
</evidence>
<dbReference type="InterPro" id="IPR001845">
    <property type="entry name" value="HTH_ArsR_DNA-bd_dom"/>
</dbReference>
<gene>
    <name evidence="5" type="ORF">ISU02_05865</name>
</gene>
<dbReference type="CDD" id="cd00090">
    <property type="entry name" value="HTH_ARSR"/>
    <property type="match status" value="1"/>
</dbReference>